<keyword evidence="1" id="KW-0472">Membrane</keyword>
<feature type="transmembrane region" description="Helical" evidence="1">
    <location>
        <begin position="131"/>
        <end position="150"/>
    </location>
</feature>
<sequence length="293" mass="32735">MQGLPTRASSSTLRLPVAVVTFDVFQSVALFILVVALLVVLLSHAVSRIRTWFCLLISVALYCVSFLLLAGHQTGPEPSVGWCAFQAGLIHAAPPLVAVAAFIFMVELYIRLTAVTLSREVNNNVIYWMPWALPLVHSMAFWVALLIGLTDTRTIERHPSGLYCRINQHIPPIFSGALVVFFSALMVILEVYTAIHLYRQRMLIKRIDSHKTEFPLQTFIRMGVITVLGSFAIAMVFIVTKGAEEGPLLNILPAMPFAVALVFGFQKDILLALVCWRIRKPESYKKLTSRLRV</sequence>
<comment type="caution">
    <text evidence="2">The sequence shown here is derived from an EMBL/GenBank/DDBJ whole genome shotgun (WGS) entry which is preliminary data.</text>
</comment>
<proteinExistence type="predicted"/>
<evidence type="ECO:0000313" key="3">
    <source>
        <dbReference type="Proteomes" id="UP000807353"/>
    </source>
</evidence>
<gene>
    <name evidence="2" type="ORF">BDZ94DRAFT_1321689</name>
</gene>
<feature type="transmembrane region" description="Helical" evidence="1">
    <location>
        <begin position="20"/>
        <end position="42"/>
    </location>
</feature>
<name>A0A9P5Y886_9AGAR</name>
<dbReference type="Proteomes" id="UP000807353">
    <property type="component" value="Unassembled WGS sequence"/>
</dbReference>
<protein>
    <submittedName>
        <fullName evidence="2">Uncharacterized protein</fullName>
    </submittedName>
</protein>
<keyword evidence="1" id="KW-1133">Transmembrane helix</keyword>
<feature type="transmembrane region" description="Helical" evidence="1">
    <location>
        <begin position="49"/>
        <end position="69"/>
    </location>
</feature>
<feature type="transmembrane region" description="Helical" evidence="1">
    <location>
        <begin position="89"/>
        <end position="110"/>
    </location>
</feature>
<reference evidence="2" key="1">
    <citation type="submission" date="2020-11" db="EMBL/GenBank/DDBJ databases">
        <authorList>
            <consortium name="DOE Joint Genome Institute"/>
            <person name="Ahrendt S."/>
            <person name="Riley R."/>
            <person name="Andreopoulos W."/>
            <person name="Labutti K."/>
            <person name="Pangilinan J."/>
            <person name="Ruiz-Duenas F.J."/>
            <person name="Barrasa J.M."/>
            <person name="Sanchez-Garcia M."/>
            <person name="Camarero S."/>
            <person name="Miyauchi S."/>
            <person name="Serrano A."/>
            <person name="Linde D."/>
            <person name="Babiker R."/>
            <person name="Drula E."/>
            <person name="Ayuso-Fernandez I."/>
            <person name="Pacheco R."/>
            <person name="Padilla G."/>
            <person name="Ferreira P."/>
            <person name="Barriuso J."/>
            <person name="Kellner H."/>
            <person name="Castanera R."/>
            <person name="Alfaro M."/>
            <person name="Ramirez L."/>
            <person name="Pisabarro A.G."/>
            <person name="Kuo A."/>
            <person name="Tritt A."/>
            <person name="Lipzen A."/>
            <person name="He G."/>
            <person name="Yan M."/>
            <person name="Ng V."/>
            <person name="Cullen D."/>
            <person name="Martin F."/>
            <person name="Rosso M.-N."/>
            <person name="Henrissat B."/>
            <person name="Hibbett D."/>
            <person name="Martinez A.T."/>
            <person name="Grigoriev I.V."/>
        </authorList>
    </citation>
    <scope>NUCLEOTIDE SEQUENCE</scope>
    <source>
        <strain evidence="2">CBS 247.69</strain>
    </source>
</reference>
<evidence type="ECO:0000313" key="2">
    <source>
        <dbReference type="EMBL" id="KAF9463541.1"/>
    </source>
</evidence>
<keyword evidence="3" id="KW-1185">Reference proteome</keyword>
<organism evidence="2 3">
    <name type="scientific">Collybia nuda</name>
    <dbReference type="NCBI Taxonomy" id="64659"/>
    <lineage>
        <taxon>Eukaryota</taxon>
        <taxon>Fungi</taxon>
        <taxon>Dikarya</taxon>
        <taxon>Basidiomycota</taxon>
        <taxon>Agaricomycotina</taxon>
        <taxon>Agaricomycetes</taxon>
        <taxon>Agaricomycetidae</taxon>
        <taxon>Agaricales</taxon>
        <taxon>Tricholomatineae</taxon>
        <taxon>Clitocybaceae</taxon>
        <taxon>Collybia</taxon>
    </lineage>
</organism>
<keyword evidence="1" id="KW-0812">Transmembrane</keyword>
<dbReference type="OrthoDB" id="3051530at2759"/>
<dbReference type="EMBL" id="MU150261">
    <property type="protein sequence ID" value="KAF9463541.1"/>
    <property type="molecule type" value="Genomic_DNA"/>
</dbReference>
<accession>A0A9P5Y886</accession>
<feature type="transmembrane region" description="Helical" evidence="1">
    <location>
        <begin position="251"/>
        <end position="276"/>
    </location>
</feature>
<feature type="transmembrane region" description="Helical" evidence="1">
    <location>
        <begin position="170"/>
        <end position="198"/>
    </location>
</feature>
<feature type="transmembrane region" description="Helical" evidence="1">
    <location>
        <begin position="219"/>
        <end position="239"/>
    </location>
</feature>
<dbReference type="AlphaFoldDB" id="A0A9P5Y886"/>
<evidence type="ECO:0000256" key="1">
    <source>
        <dbReference type="SAM" id="Phobius"/>
    </source>
</evidence>